<dbReference type="GO" id="GO:0006730">
    <property type="term" value="P:one-carbon metabolic process"/>
    <property type="evidence" value="ECO:0007669"/>
    <property type="project" value="UniProtKB-KW"/>
</dbReference>
<comment type="similarity">
    <text evidence="2 10 12">Belongs to the AdoMet synthase family.</text>
</comment>
<dbReference type="InterPro" id="IPR022629">
    <property type="entry name" value="S-AdoMet_synt_central"/>
</dbReference>
<evidence type="ECO:0000256" key="4">
    <source>
        <dbReference type="ARBA" id="ARBA00022679"/>
    </source>
</evidence>
<feature type="binding site" evidence="10">
    <location>
        <position position="263"/>
    </location>
    <ligand>
        <name>L-methionine</name>
        <dbReference type="ChEBI" id="CHEBI:57844"/>
        <note>ligand shared between two neighboring subunits</note>
    </ligand>
</feature>
<dbReference type="Proteomes" id="UP000003303">
    <property type="component" value="Unassembled WGS sequence"/>
</dbReference>
<keyword evidence="5 10" id="KW-0479">Metal-binding</keyword>
<dbReference type="InterPro" id="IPR022628">
    <property type="entry name" value="S-AdoMet_synt_N"/>
</dbReference>
<dbReference type="PROSITE" id="PS00377">
    <property type="entry name" value="ADOMET_SYNTHASE_2"/>
    <property type="match status" value="1"/>
</dbReference>
<keyword evidence="6 10" id="KW-0547">Nucleotide-binding</keyword>
<keyword evidence="3 10" id="KW-0554">One-carbon metabolism</keyword>
<reference evidence="16 17" key="1">
    <citation type="submission" date="2009-04" db="EMBL/GenBank/DDBJ databases">
        <authorList>
            <person name="Sebastian Y."/>
            <person name="Madupu R."/>
            <person name="Durkin A.S."/>
            <person name="Torralba M."/>
            <person name="Methe B."/>
            <person name="Sutton G.G."/>
            <person name="Strausberg R.L."/>
            <person name="Nelson K.E."/>
        </authorList>
    </citation>
    <scope>NUCLEOTIDE SEQUENCE [LARGE SCALE GENOMIC DNA]</scope>
    <source>
        <strain evidence="16 17">60-3</strain>
    </source>
</reference>
<evidence type="ECO:0000256" key="11">
    <source>
        <dbReference type="RuleBase" id="RU000542"/>
    </source>
</evidence>
<feature type="binding site" description="in other chain" evidence="10">
    <location>
        <begin position="254"/>
        <end position="255"/>
    </location>
    <ligand>
        <name>ATP</name>
        <dbReference type="ChEBI" id="CHEBI:30616"/>
        <note>ligand shared between two neighboring subunits</note>
    </ligand>
</feature>
<dbReference type="EC" id="2.5.1.6" evidence="10"/>
<evidence type="ECO:0000256" key="5">
    <source>
        <dbReference type="ARBA" id="ARBA00022723"/>
    </source>
</evidence>
<dbReference type="PANTHER" id="PTHR11964">
    <property type="entry name" value="S-ADENOSYLMETHIONINE SYNTHETASE"/>
    <property type="match status" value="1"/>
</dbReference>
<evidence type="ECO:0000256" key="6">
    <source>
        <dbReference type="ARBA" id="ARBA00022741"/>
    </source>
</evidence>
<feature type="domain" description="S-adenosylmethionine synthetase N-terminal" evidence="13">
    <location>
        <begin position="2"/>
        <end position="99"/>
    </location>
</feature>
<dbReference type="InterPro" id="IPR022630">
    <property type="entry name" value="S-AdoMet_synt_C"/>
</dbReference>
<dbReference type="Pfam" id="PF02773">
    <property type="entry name" value="S-AdoMet_synt_C"/>
    <property type="match status" value="1"/>
</dbReference>
<feature type="region of interest" description="Flexible loop" evidence="10">
    <location>
        <begin position="98"/>
        <end position="108"/>
    </location>
</feature>
<dbReference type="GO" id="GO:0000287">
    <property type="term" value="F:magnesium ion binding"/>
    <property type="evidence" value="ECO:0007669"/>
    <property type="project" value="UniProtKB-UniRule"/>
</dbReference>
<dbReference type="InterPro" id="IPR002133">
    <property type="entry name" value="S-AdoMet_synthetase"/>
</dbReference>
<dbReference type="PIRSF" id="PIRSF000497">
    <property type="entry name" value="MAT"/>
    <property type="match status" value="1"/>
</dbReference>
<dbReference type="GO" id="GO:0004478">
    <property type="term" value="F:methionine adenosyltransferase activity"/>
    <property type="evidence" value="ECO:0007669"/>
    <property type="project" value="UniProtKB-UniRule"/>
</dbReference>
<accession>C2MB69</accession>
<feature type="domain" description="S-adenosylmethionine synthetase central" evidence="14">
    <location>
        <begin position="113"/>
        <end position="255"/>
    </location>
</feature>
<dbReference type="Gene3D" id="3.30.300.10">
    <property type="match status" value="3"/>
</dbReference>
<comment type="subunit">
    <text evidence="10">Homotetramer; dimer of dimers.</text>
</comment>
<comment type="pathway">
    <text evidence="1 10">Amino-acid biosynthesis; S-adenosyl-L-methionine biosynthesis; S-adenosyl-L-methionine from L-methionine: step 1/1.</text>
</comment>
<keyword evidence="4 10" id="KW-0808">Transferase</keyword>
<dbReference type="RefSeq" id="WP_007365156.1">
    <property type="nucleotide sequence ID" value="NZ_ACLR01000120.1"/>
</dbReference>
<dbReference type="GO" id="GO:0005737">
    <property type="term" value="C:cytoplasm"/>
    <property type="evidence" value="ECO:0007669"/>
    <property type="project" value="UniProtKB-SubCell"/>
</dbReference>
<dbReference type="UniPathway" id="UPA00315">
    <property type="reaction ID" value="UER00080"/>
</dbReference>
<feature type="binding site" description="in other chain" evidence="10">
    <location>
        <begin position="165"/>
        <end position="167"/>
    </location>
    <ligand>
        <name>ATP</name>
        <dbReference type="ChEBI" id="CHEBI:30616"/>
        <note>ligand shared between two neighboring subunits</note>
    </ligand>
</feature>
<feature type="domain" description="S-adenosylmethionine synthetase C-terminal" evidence="15">
    <location>
        <begin position="257"/>
        <end position="389"/>
    </location>
</feature>
<feature type="binding site" evidence="10">
    <location>
        <position position="263"/>
    </location>
    <ligand>
        <name>ATP</name>
        <dbReference type="ChEBI" id="CHEBI:30616"/>
        <note>ligand shared between two neighboring subunits</note>
    </ligand>
</feature>
<evidence type="ECO:0000256" key="9">
    <source>
        <dbReference type="ARBA" id="ARBA00022958"/>
    </source>
</evidence>
<dbReference type="eggNOG" id="COG0192">
    <property type="taxonomic scope" value="Bacteria"/>
</dbReference>
<dbReference type="Pfam" id="PF00438">
    <property type="entry name" value="S-AdoMet_synt_N"/>
    <property type="match status" value="1"/>
</dbReference>
<keyword evidence="7 10" id="KW-0067">ATP-binding</keyword>
<feature type="binding site" description="in other chain" evidence="10">
    <location>
        <position position="55"/>
    </location>
    <ligand>
        <name>L-methionine</name>
        <dbReference type="ChEBI" id="CHEBI:57844"/>
        <note>ligand shared between two neighboring subunits</note>
    </ligand>
</feature>
<evidence type="ECO:0000313" key="16">
    <source>
        <dbReference type="EMBL" id="EEK17011.1"/>
    </source>
</evidence>
<feature type="binding site" evidence="10">
    <location>
        <position position="286"/>
    </location>
    <ligand>
        <name>ATP</name>
        <dbReference type="ChEBI" id="CHEBI:30616"/>
        <note>ligand shared between two neighboring subunits</note>
    </ligand>
</feature>
<feature type="binding site" evidence="10">
    <location>
        <position position="42"/>
    </location>
    <ligand>
        <name>K(+)</name>
        <dbReference type="ChEBI" id="CHEBI:29103"/>
    </ligand>
</feature>
<evidence type="ECO:0000256" key="7">
    <source>
        <dbReference type="ARBA" id="ARBA00022840"/>
    </source>
</evidence>
<proteinExistence type="inferred from homology"/>
<sequence>MNYFFTSESVSEGHPDKVADQVSDAIVDQLLAGDPNSRVACETLVTTGQVIVSGEVRSNAYVDLDATVRRVVDRIGYNKPEYGFDARSCGILSAIHDQSNDINRGVDRGNPEEQGAGDQGMMFGYATTETANYMPLPLDLSNALLFELAEIRKKEPELMPYLRPDAKSQVTVEYDENNHPVRIDTIVLSTQHDEFIKPTDDSYEAQHAADLKMQEQITADIRRYLLPRVEKYYPQYADLFAVQEYRLLVNPTGKFVIGGPHGDTGLTGRKIIVDTYGGRASHGGGAFSGKDSSKVDRSGAYAARHIAKNMVAAGICSEMLVQLSYAIGVAEPVSIYVHTSGKKINMSDGEIAQRVLRIFDLRPYAIERRFDLRKPIYEETAAYGHFGRDVRRVKKSFETFHRGTIEIEVELFPWEKLDYVERIQQEFGL</sequence>
<feature type="binding site" evidence="10">
    <location>
        <position position="290"/>
    </location>
    <ligand>
        <name>ATP</name>
        <dbReference type="ChEBI" id="CHEBI:30616"/>
        <note>ligand shared between two neighboring subunits</note>
    </ligand>
</feature>
<evidence type="ECO:0000256" key="1">
    <source>
        <dbReference type="ARBA" id="ARBA00005224"/>
    </source>
</evidence>
<dbReference type="GO" id="GO:0006556">
    <property type="term" value="P:S-adenosylmethionine biosynthetic process"/>
    <property type="evidence" value="ECO:0007669"/>
    <property type="project" value="UniProtKB-UniRule"/>
</dbReference>
<comment type="catalytic activity">
    <reaction evidence="10">
        <text>L-methionine + ATP + H2O = S-adenosyl-L-methionine + phosphate + diphosphate</text>
        <dbReference type="Rhea" id="RHEA:21080"/>
        <dbReference type="ChEBI" id="CHEBI:15377"/>
        <dbReference type="ChEBI" id="CHEBI:30616"/>
        <dbReference type="ChEBI" id="CHEBI:33019"/>
        <dbReference type="ChEBI" id="CHEBI:43474"/>
        <dbReference type="ChEBI" id="CHEBI:57844"/>
        <dbReference type="ChEBI" id="CHEBI:59789"/>
        <dbReference type="EC" id="2.5.1.6"/>
    </reaction>
</comment>
<keyword evidence="9 10" id="KW-0630">Potassium</keyword>
<feature type="binding site" description="in other chain" evidence="10">
    <location>
        <begin position="269"/>
        <end position="270"/>
    </location>
    <ligand>
        <name>ATP</name>
        <dbReference type="ChEBI" id="CHEBI:30616"/>
        <note>ligand shared between two neighboring subunits</note>
    </ligand>
</feature>
<evidence type="ECO:0000256" key="12">
    <source>
        <dbReference type="RuleBase" id="RU004462"/>
    </source>
</evidence>
<protein>
    <recommendedName>
        <fullName evidence="10">S-adenosylmethionine synthase</fullName>
        <shortName evidence="10">AdoMet synthase</shortName>
        <ecNumber evidence="10">2.5.1.6</ecNumber>
    </recommendedName>
    <alternativeName>
        <fullName evidence="10">MAT</fullName>
    </alternativeName>
    <alternativeName>
        <fullName evidence="10">Methionine adenosyltransferase</fullName>
    </alternativeName>
</protein>
<dbReference type="InterPro" id="IPR022636">
    <property type="entry name" value="S-AdoMet_synthetase_sfam"/>
</dbReference>
<dbReference type="SUPFAM" id="SSF55973">
    <property type="entry name" value="S-adenosylmethionine synthetase"/>
    <property type="match status" value="3"/>
</dbReference>
<dbReference type="OrthoDB" id="9801686at2"/>
<comment type="caution">
    <text evidence="16">The sequence shown here is derived from an EMBL/GenBank/DDBJ whole genome shotgun (WGS) entry which is preliminary data.</text>
</comment>
<comment type="function">
    <text evidence="10">Catalyzes the formation of S-adenosylmethionine (AdoMet) from methionine and ATP. The overall synthetic reaction is composed of two sequential steps, AdoMet formation and the subsequent tripolyphosphate hydrolysis which occurs prior to release of AdoMet from the enzyme.</text>
</comment>
<evidence type="ECO:0000259" key="14">
    <source>
        <dbReference type="Pfam" id="PF02772"/>
    </source>
</evidence>
<evidence type="ECO:0000256" key="3">
    <source>
        <dbReference type="ARBA" id="ARBA00022563"/>
    </source>
</evidence>
<feature type="binding site" description="in other chain" evidence="10">
    <location>
        <position position="98"/>
    </location>
    <ligand>
        <name>L-methionine</name>
        <dbReference type="ChEBI" id="CHEBI:57844"/>
        <note>ligand shared between two neighboring subunits</note>
    </ligand>
</feature>
<evidence type="ECO:0000256" key="10">
    <source>
        <dbReference type="HAMAP-Rule" id="MF_00086"/>
    </source>
</evidence>
<dbReference type="NCBIfam" id="TIGR01034">
    <property type="entry name" value="metK"/>
    <property type="match status" value="1"/>
</dbReference>
<dbReference type="Pfam" id="PF02772">
    <property type="entry name" value="S-AdoMet_synt_M"/>
    <property type="match status" value="1"/>
</dbReference>
<evidence type="ECO:0000256" key="8">
    <source>
        <dbReference type="ARBA" id="ARBA00022842"/>
    </source>
</evidence>
<dbReference type="PROSITE" id="PS00376">
    <property type="entry name" value="ADOMET_SYNTHASE_1"/>
    <property type="match status" value="1"/>
</dbReference>
<keyword evidence="17" id="KW-1185">Reference proteome</keyword>
<dbReference type="InterPro" id="IPR022631">
    <property type="entry name" value="ADOMET_SYNTHASE_CS"/>
</dbReference>
<dbReference type="STRING" id="596327.PORUE0001_0115"/>
<comment type="subcellular location">
    <subcellularLocation>
        <location evidence="10 11">Cytoplasm</location>
    </subcellularLocation>
</comment>
<keyword evidence="8 10" id="KW-0460">Magnesium</keyword>
<feature type="binding site" description="in other chain" evidence="10">
    <location>
        <position position="14"/>
    </location>
    <ligand>
        <name>ATP</name>
        <dbReference type="ChEBI" id="CHEBI:30616"/>
        <note>ligand shared between two neighboring subunits</note>
    </ligand>
</feature>
<dbReference type="HAMAP" id="MF_00086">
    <property type="entry name" value="S_AdoMet_synth1"/>
    <property type="match status" value="1"/>
</dbReference>
<comment type="cofactor">
    <cofactor evidence="10">
        <name>K(+)</name>
        <dbReference type="ChEBI" id="CHEBI:29103"/>
    </cofactor>
    <text evidence="10">Binds 1 potassium ion per subunit.</text>
</comment>
<dbReference type="AlphaFoldDB" id="C2MB69"/>
<dbReference type="CDD" id="cd18079">
    <property type="entry name" value="S-AdoMet_synt"/>
    <property type="match status" value="1"/>
</dbReference>
<feature type="binding site" evidence="10">
    <location>
        <position position="16"/>
    </location>
    <ligand>
        <name>Mg(2+)</name>
        <dbReference type="ChEBI" id="CHEBI:18420"/>
    </ligand>
</feature>
<name>C2MB69_9PORP</name>
<gene>
    <name evidence="10 16" type="primary">metK</name>
    <name evidence="16" type="ORF">PORUE0001_0115</name>
</gene>
<keyword evidence="10" id="KW-0963">Cytoplasm</keyword>
<evidence type="ECO:0000256" key="2">
    <source>
        <dbReference type="ARBA" id="ARBA00009685"/>
    </source>
</evidence>
<feature type="binding site" description="in other chain" evidence="10">
    <location>
        <position position="294"/>
    </location>
    <ligand>
        <name>L-methionine</name>
        <dbReference type="ChEBI" id="CHEBI:57844"/>
        <note>ligand shared between two neighboring subunits</note>
    </ligand>
</feature>
<organism evidence="16 17">
    <name type="scientific">Porphyromonas uenonis 60-3</name>
    <dbReference type="NCBI Taxonomy" id="596327"/>
    <lineage>
        <taxon>Bacteria</taxon>
        <taxon>Pseudomonadati</taxon>
        <taxon>Bacteroidota</taxon>
        <taxon>Bacteroidia</taxon>
        <taxon>Bacteroidales</taxon>
        <taxon>Porphyromonadaceae</taxon>
        <taxon>Porphyromonas</taxon>
    </lineage>
</organism>
<evidence type="ECO:0000313" key="17">
    <source>
        <dbReference type="Proteomes" id="UP000003303"/>
    </source>
</evidence>
<dbReference type="EMBL" id="ACLR01000120">
    <property type="protein sequence ID" value="EEK17011.1"/>
    <property type="molecule type" value="Genomic_DNA"/>
</dbReference>
<evidence type="ECO:0000259" key="15">
    <source>
        <dbReference type="Pfam" id="PF02773"/>
    </source>
</evidence>
<comment type="cofactor">
    <cofactor evidence="10">
        <name>Mg(2+)</name>
        <dbReference type="ChEBI" id="CHEBI:18420"/>
    </cofactor>
    <text evidence="10">Binds 2 divalent ions per subunit.</text>
</comment>
<evidence type="ECO:0000259" key="13">
    <source>
        <dbReference type="Pfam" id="PF00438"/>
    </source>
</evidence>
<dbReference type="GO" id="GO:0005524">
    <property type="term" value="F:ATP binding"/>
    <property type="evidence" value="ECO:0007669"/>
    <property type="project" value="UniProtKB-UniRule"/>
</dbReference>